<evidence type="ECO:0000313" key="2">
    <source>
        <dbReference type="EMBL" id="TCC11529.1"/>
    </source>
</evidence>
<dbReference type="Proteomes" id="UP000292346">
    <property type="component" value="Unassembled WGS sequence"/>
</dbReference>
<dbReference type="AlphaFoldDB" id="A0A4R0HUG8"/>
<dbReference type="RefSeq" id="WP_131336259.1">
    <property type="nucleotide sequence ID" value="NZ_SJJZ01000001.1"/>
</dbReference>
<evidence type="ECO:0000256" key="1">
    <source>
        <dbReference type="SAM" id="MobiDB-lite"/>
    </source>
</evidence>
<dbReference type="OrthoDB" id="4504053at2"/>
<proteinExistence type="predicted"/>
<name>A0A4R0HUG8_9ACTN</name>
<reference evidence="2 3" key="1">
    <citation type="submission" date="2019-02" db="EMBL/GenBank/DDBJ databases">
        <title>Kribbella capetownensis sp. nov. and Kribbella speibonae sp. nov., isolated from soil.</title>
        <authorList>
            <person name="Curtis S.M."/>
            <person name="Norton I."/>
            <person name="Everest G.J."/>
            <person name="Meyers P.R."/>
        </authorList>
    </citation>
    <scope>NUCLEOTIDE SEQUENCE [LARGE SCALE GENOMIC DNA]</scope>
    <source>
        <strain evidence="2 3">KCTC 29219</strain>
    </source>
</reference>
<dbReference type="EMBL" id="SJJZ01000001">
    <property type="protein sequence ID" value="TCC11529.1"/>
    <property type="molecule type" value="Genomic_DNA"/>
</dbReference>
<evidence type="ECO:0000313" key="3">
    <source>
        <dbReference type="Proteomes" id="UP000292346"/>
    </source>
</evidence>
<keyword evidence="3" id="KW-1185">Reference proteome</keyword>
<accession>A0A4R0HUG8</accession>
<protein>
    <submittedName>
        <fullName evidence="2">Uncharacterized protein</fullName>
    </submittedName>
</protein>
<comment type="caution">
    <text evidence="2">The sequence shown here is derived from an EMBL/GenBank/DDBJ whole genome shotgun (WGS) entry which is preliminary data.</text>
</comment>
<feature type="region of interest" description="Disordered" evidence="1">
    <location>
        <begin position="168"/>
        <end position="198"/>
    </location>
</feature>
<feature type="compositionally biased region" description="Basic and acidic residues" evidence="1">
    <location>
        <begin position="169"/>
        <end position="179"/>
    </location>
</feature>
<gene>
    <name evidence="2" type="ORF">E0H45_09735</name>
</gene>
<organism evidence="2 3">
    <name type="scientific">Kribbella soli</name>
    <dbReference type="NCBI Taxonomy" id="1124743"/>
    <lineage>
        <taxon>Bacteria</taxon>
        <taxon>Bacillati</taxon>
        <taxon>Actinomycetota</taxon>
        <taxon>Actinomycetes</taxon>
        <taxon>Propionibacteriales</taxon>
        <taxon>Kribbellaceae</taxon>
        <taxon>Kribbella</taxon>
    </lineage>
</organism>
<feature type="compositionally biased region" description="Basic and acidic residues" evidence="1">
    <location>
        <begin position="188"/>
        <end position="198"/>
    </location>
</feature>
<sequence>MRRGAVLGVAVAVVAAGAIGYVVFKPEPFKVADYDRMCESPRSFEEAAAYQGPSPHPIEIVNGGVSLPSDDPEISTWFPEDPAAVQLVSCINRVGQGGFVKRCEYTEQNVPNGPVVRTIDLYRGTYTVAVFEARTGKRLGETRVDGVGFVGNTMKEDADPCQTFLRTTQDAKGHSEQEGRPTTGQLRKILDPHVHKQG</sequence>